<dbReference type="EMBL" id="AP027925">
    <property type="protein sequence ID" value="BED92736.1"/>
    <property type="molecule type" value="Genomic_DNA"/>
</dbReference>
<dbReference type="CDD" id="cd00353">
    <property type="entry name" value="Ribosomal_S15p_S13e"/>
    <property type="match status" value="1"/>
</dbReference>
<proteinExistence type="inferred from homology"/>
<dbReference type="GO" id="GO:0019843">
    <property type="term" value="F:rRNA binding"/>
    <property type="evidence" value="ECO:0007669"/>
    <property type="project" value="UniProtKB-UniRule"/>
</dbReference>
<dbReference type="KEGG" id="ptrh:RsTaC01_0594"/>
<dbReference type="HAMAP" id="MF_01343_B">
    <property type="entry name" value="Ribosomal_uS15_B"/>
    <property type="match status" value="1"/>
</dbReference>
<accession>A0AA48HZQ8</accession>
<dbReference type="Gene3D" id="6.10.250.3130">
    <property type="match status" value="1"/>
</dbReference>
<dbReference type="Proteomes" id="UP001335720">
    <property type="component" value="Chromosome"/>
</dbReference>
<comment type="function">
    <text evidence="4">Forms an intersubunit bridge (bridge B4) with the 23S rRNA of the 50S subunit in the ribosome.</text>
</comment>
<comment type="function">
    <text evidence="4 6">One of the primary rRNA binding proteins, it binds directly to 16S rRNA where it helps nucleate assembly of the platform of the 30S subunit by binding and bridging several RNA helices of the 16S rRNA.</text>
</comment>
<sequence length="88" mass="10306">MVTKEDKKEIIKKNGKNELDTGSSEVQIELLTKRINYLTDHLKTHKKDKHSRRGLLMIVGKRRRLLNYSKKSNLDGYKSLISRLGIRK</sequence>
<evidence type="ECO:0000313" key="7">
    <source>
        <dbReference type="EMBL" id="BED92736.1"/>
    </source>
</evidence>
<evidence type="ECO:0000256" key="6">
    <source>
        <dbReference type="RuleBase" id="RU004524"/>
    </source>
</evidence>
<evidence type="ECO:0000256" key="2">
    <source>
        <dbReference type="ARBA" id="ARBA00023274"/>
    </source>
</evidence>
<dbReference type="AlphaFoldDB" id="A0AA48HZQ8"/>
<dbReference type="PANTHER" id="PTHR23321">
    <property type="entry name" value="RIBOSOMAL PROTEIN S15, BACTERIAL AND ORGANELLAR"/>
    <property type="match status" value="1"/>
</dbReference>
<keyword evidence="2 4" id="KW-0687">Ribonucleoprotein</keyword>
<dbReference type="InterPro" id="IPR000589">
    <property type="entry name" value="Ribosomal_uS15"/>
</dbReference>
<dbReference type="Pfam" id="PF00312">
    <property type="entry name" value="Ribosomal_S15"/>
    <property type="match status" value="1"/>
</dbReference>
<evidence type="ECO:0000256" key="4">
    <source>
        <dbReference type="HAMAP-Rule" id="MF_01343"/>
    </source>
</evidence>
<keyword evidence="4 6" id="KW-0699">rRNA-binding</keyword>
<comment type="subunit">
    <text evidence="3 4">Part of the 30S ribosomal subunit. Forms a bridge to the 50S subunit in the 70S ribosome, contacting the 23S rRNA.</text>
</comment>
<protein>
    <recommendedName>
        <fullName evidence="4">Small ribosomal subunit protein uS15</fullName>
    </recommendedName>
</protein>
<keyword evidence="1 4" id="KW-0689">Ribosomal protein</keyword>
<dbReference type="PANTHER" id="PTHR23321:SF26">
    <property type="entry name" value="SMALL RIBOSOMAL SUBUNIT PROTEIN US15M"/>
    <property type="match status" value="1"/>
</dbReference>
<gene>
    <name evidence="4" type="primary">rpsO</name>
    <name evidence="7" type="ORF">RsTaC01_0594</name>
</gene>
<dbReference type="NCBIfam" id="TIGR00952">
    <property type="entry name" value="S15_bact"/>
    <property type="match status" value="1"/>
</dbReference>
<comment type="similarity">
    <text evidence="4 5">Belongs to the universal ribosomal protein uS15 family.</text>
</comment>
<dbReference type="SUPFAM" id="SSF47060">
    <property type="entry name" value="S15/NS1 RNA-binding domain"/>
    <property type="match status" value="1"/>
</dbReference>
<dbReference type="PROSITE" id="PS00362">
    <property type="entry name" value="RIBOSOMAL_S15"/>
    <property type="match status" value="1"/>
</dbReference>
<evidence type="ECO:0000256" key="3">
    <source>
        <dbReference type="ARBA" id="ARBA00064542"/>
    </source>
</evidence>
<dbReference type="InterPro" id="IPR005290">
    <property type="entry name" value="Ribosomal_uS15_bac-type"/>
</dbReference>
<reference evidence="7" key="1">
    <citation type="journal article" date="2023" name="ISME J.">
        <title>Emergence of putative energy parasites within Clostridia revealed by genome analysis of a novel endosymbiotic clade.</title>
        <authorList>
            <person name="Takahashi K."/>
            <person name="Kuwahara H."/>
            <person name="Horikawa Y."/>
            <person name="Izawa K."/>
            <person name="Kato D."/>
            <person name="Inagaki T."/>
            <person name="Yuki M."/>
            <person name="Ohkuma M."/>
            <person name="Hongoh Y."/>
        </authorList>
    </citation>
    <scope>NUCLEOTIDE SEQUENCE</scope>
    <source>
        <strain evidence="7">RsTa-C01</strain>
    </source>
</reference>
<organism evidence="7">
    <name type="scientific">Candidatus Paraimprobicoccus trichonymphae</name>
    <dbReference type="NCBI Taxonomy" id="3033793"/>
    <lineage>
        <taxon>Bacteria</taxon>
        <taxon>Bacillati</taxon>
        <taxon>Bacillota</taxon>
        <taxon>Clostridia</taxon>
        <taxon>Candidatus Paraimprobicoccus</taxon>
    </lineage>
</organism>
<name>A0AA48HZQ8_9FIRM</name>
<dbReference type="GO" id="GO:0003735">
    <property type="term" value="F:structural constituent of ribosome"/>
    <property type="evidence" value="ECO:0007669"/>
    <property type="project" value="InterPro"/>
</dbReference>
<dbReference type="InterPro" id="IPR009068">
    <property type="entry name" value="uS15_NS1_RNA-bd_sf"/>
</dbReference>
<dbReference type="FunFam" id="1.10.287.10:FF:000002">
    <property type="entry name" value="30S ribosomal protein S15"/>
    <property type="match status" value="1"/>
</dbReference>
<evidence type="ECO:0000256" key="1">
    <source>
        <dbReference type="ARBA" id="ARBA00022980"/>
    </source>
</evidence>
<keyword evidence="4 6" id="KW-0694">RNA-binding</keyword>
<dbReference type="GO" id="GO:0022627">
    <property type="term" value="C:cytosolic small ribosomal subunit"/>
    <property type="evidence" value="ECO:0007669"/>
    <property type="project" value="TreeGrafter"/>
</dbReference>
<dbReference type="Gene3D" id="1.10.287.10">
    <property type="entry name" value="S15/NS1, RNA-binding"/>
    <property type="match status" value="1"/>
</dbReference>
<dbReference type="GO" id="GO:0006412">
    <property type="term" value="P:translation"/>
    <property type="evidence" value="ECO:0007669"/>
    <property type="project" value="UniProtKB-UniRule"/>
</dbReference>
<dbReference type="SMART" id="SM01387">
    <property type="entry name" value="Ribosomal_S15"/>
    <property type="match status" value="1"/>
</dbReference>
<evidence type="ECO:0000256" key="5">
    <source>
        <dbReference type="RuleBase" id="RU003919"/>
    </source>
</evidence>